<dbReference type="Proteomes" id="UP000501346">
    <property type="component" value="Chromosome ScII"/>
</dbReference>
<dbReference type="InterPro" id="IPR050164">
    <property type="entry name" value="Peptidase_C19"/>
</dbReference>
<dbReference type="GO" id="GO:0005634">
    <property type="term" value="C:nucleus"/>
    <property type="evidence" value="ECO:0007669"/>
    <property type="project" value="TreeGrafter"/>
</dbReference>
<dbReference type="GO" id="GO:0006508">
    <property type="term" value="P:proteolysis"/>
    <property type="evidence" value="ECO:0007669"/>
    <property type="project" value="UniProtKB-KW"/>
</dbReference>
<keyword evidence="3 7" id="KW-0645">Protease</keyword>
<protein>
    <recommendedName>
        <fullName evidence="7">Ubiquitin carboxyl-terminal hydrolase</fullName>
        <ecNumber evidence="7">3.4.19.12</ecNumber>
    </recommendedName>
</protein>
<dbReference type="PANTHER" id="PTHR24006">
    <property type="entry name" value="UBIQUITIN CARBOXYL-TERMINAL HYDROLASE"/>
    <property type="match status" value="1"/>
</dbReference>
<organism evidence="10 11">
    <name type="scientific">Saccharomyces pastorianus</name>
    <name type="common">Lager yeast</name>
    <name type="synonym">Saccharomyces cerevisiae x Saccharomyces eubayanus</name>
    <dbReference type="NCBI Taxonomy" id="27292"/>
    <lineage>
        <taxon>Eukaryota</taxon>
        <taxon>Fungi</taxon>
        <taxon>Dikarya</taxon>
        <taxon>Ascomycota</taxon>
        <taxon>Saccharomycotina</taxon>
        <taxon>Saccharomycetes</taxon>
        <taxon>Saccharomycetales</taxon>
        <taxon>Saccharomycetaceae</taxon>
        <taxon>Saccharomyces</taxon>
    </lineage>
</organism>
<sequence length="747" mass="83859">MIRRWLTISKSGKKKKAVNDTITEEVEKVDFKPVNHDINDELCYSESSDNPSSSLFVSNLDTKETFLNEDNNLQISSGLDYSSETCNQGSNYSQDGIFYISNAKAINAYGGIITQGPEAPILAMKVSDSMPYGDGSNKVFGYENFGNTCYCNSVLQCLYNLSSLRENILQFPKKSRESDQPRKKEMRGKKPRIFTEASFEKSIASTNGHLPNPKPQSVDDGKPTPVNSVNSNTAGPSEKKSKFFKSFSAKHVQDNNKKEGSPAILTTGKPSSRPQDAPPLIVETPNEPGAPSRLSFENVTDRPPDVPRKIIVGRVLNYENPSRGSSNSNNLDLKGESNSSLSTPLDKKDTRRSSSSSQISPEHRKKSALIRGPVLNIDHSLNGSDKATLYSSLRDIFECITENTYLTGVVSPSSFVDVLKRENVLFNTTMHQDAHEFFNFLLNELSEYIERENKKIAASDINSDSEPSKSKNFISDLFQGTLTNQIKCLTCDNITSRDEPFLDFPIEVQGDEETDIQEILKSYHQREMLNGSNKFYCDECCGLQEAERLVGLKQLPDTLTLHLKRFKYSEKQNCNIKLFNNIHYPLTLNVCSSINSKVCQKYELAGIVVHMGGGPQHGHYVSLCKHEKFGWLLFDDETVEAVKEETVLEFTGESPNMATAYVLFYKAMYSNAVEKNDRENMAKEQDDNIDSLIKYDDWLRTCNSGQKKKEELPIADDLDTAIDDSFVSNTPIKSSKKKSRMFSFRKS</sequence>
<evidence type="ECO:0000256" key="4">
    <source>
        <dbReference type="ARBA" id="ARBA00022786"/>
    </source>
</evidence>
<dbReference type="GO" id="GO:0005829">
    <property type="term" value="C:cytosol"/>
    <property type="evidence" value="ECO:0007669"/>
    <property type="project" value="TreeGrafter"/>
</dbReference>
<proteinExistence type="inferred from homology"/>
<feature type="region of interest" description="Disordered" evidence="8">
    <location>
        <begin position="318"/>
        <end position="367"/>
    </location>
</feature>
<keyword evidence="6 7" id="KW-0788">Thiol protease</keyword>
<evidence type="ECO:0000313" key="11">
    <source>
        <dbReference type="Proteomes" id="UP000501346"/>
    </source>
</evidence>
<evidence type="ECO:0000256" key="1">
    <source>
        <dbReference type="ARBA" id="ARBA00000707"/>
    </source>
</evidence>
<dbReference type="OrthoDB" id="27652at2759"/>
<evidence type="ECO:0000256" key="6">
    <source>
        <dbReference type="ARBA" id="ARBA00022807"/>
    </source>
</evidence>
<evidence type="ECO:0000256" key="8">
    <source>
        <dbReference type="SAM" id="MobiDB-lite"/>
    </source>
</evidence>
<dbReference type="CDD" id="cd02663">
    <property type="entry name" value="Peptidase_C19G"/>
    <property type="match status" value="1"/>
</dbReference>
<dbReference type="EMBL" id="CP048984">
    <property type="protein sequence ID" value="QID77944.1"/>
    <property type="molecule type" value="Genomic_DNA"/>
</dbReference>
<dbReference type="InterPro" id="IPR018200">
    <property type="entry name" value="USP_CS"/>
</dbReference>
<dbReference type="GO" id="GO:0004843">
    <property type="term" value="F:cysteine-type deubiquitinase activity"/>
    <property type="evidence" value="ECO:0007669"/>
    <property type="project" value="UniProtKB-UniRule"/>
</dbReference>
<name>A0A6C1DP22_SACPS</name>
<dbReference type="PROSITE" id="PS00973">
    <property type="entry name" value="USP_2"/>
    <property type="match status" value="1"/>
</dbReference>
<comment type="similarity">
    <text evidence="2 7">Belongs to the peptidase C19 family.</text>
</comment>
<feature type="region of interest" description="Disordered" evidence="8">
    <location>
        <begin position="172"/>
        <end position="305"/>
    </location>
</feature>
<evidence type="ECO:0000256" key="5">
    <source>
        <dbReference type="ARBA" id="ARBA00022801"/>
    </source>
</evidence>
<dbReference type="SUPFAM" id="SSF54001">
    <property type="entry name" value="Cysteine proteinases"/>
    <property type="match status" value="1"/>
</dbReference>
<dbReference type="PROSITE" id="PS00972">
    <property type="entry name" value="USP_1"/>
    <property type="match status" value="1"/>
</dbReference>
<evidence type="ECO:0000256" key="3">
    <source>
        <dbReference type="ARBA" id="ARBA00022670"/>
    </source>
</evidence>
<dbReference type="InterPro" id="IPR028889">
    <property type="entry name" value="USP"/>
</dbReference>
<accession>A0A6C1DP22</accession>
<dbReference type="PANTHER" id="PTHR24006:SF733">
    <property type="entry name" value="RE52890P"/>
    <property type="match status" value="1"/>
</dbReference>
<gene>
    <name evidence="10" type="primary">UBP13_1</name>
    <name evidence="10" type="ORF">GRS66_000136</name>
</gene>
<dbReference type="AlphaFoldDB" id="A0A6C1DP22"/>
<evidence type="ECO:0000313" key="10">
    <source>
        <dbReference type="EMBL" id="QID77944.1"/>
    </source>
</evidence>
<evidence type="ECO:0000259" key="9">
    <source>
        <dbReference type="PROSITE" id="PS50235"/>
    </source>
</evidence>
<comment type="catalytic activity">
    <reaction evidence="1 7">
        <text>Thiol-dependent hydrolysis of ester, thioester, amide, peptide and isopeptide bonds formed by the C-terminal Gly of ubiquitin (a 76-residue protein attached to proteins as an intracellular targeting signal).</text>
        <dbReference type="EC" id="3.4.19.12"/>
    </reaction>
</comment>
<evidence type="ECO:0000256" key="7">
    <source>
        <dbReference type="RuleBase" id="RU366025"/>
    </source>
</evidence>
<feature type="compositionally biased region" description="Basic and acidic residues" evidence="8">
    <location>
        <begin position="251"/>
        <end position="260"/>
    </location>
</feature>
<dbReference type="PROSITE" id="PS50235">
    <property type="entry name" value="USP_3"/>
    <property type="match status" value="1"/>
</dbReference>
<dbReference type="EC" id="3.4.19.12" evidence="7"/>
<reference evidence="10 11" key="1">
    <citation type="journal article" date="2019" name="BMC Genomics">
        <title>Chromosome level assembly and comparative genome analysis confirm lager-brewing yeasts originated from a single hybridization.</title>
        <authorList>
            <person name="Salazar A.N."/>
            <person name="Gorter de Vries A.R."/>
            <person name="van den Broek M."/>
            <person name="Brouwers N."/>
            <person name="de la Torre Cortes P."/>
            <person name="Kuijpers N.G.A."/>
            <person name="Daran J.G."/>
            <person name="Abeel T."/>
        </authorList>
    </citation>
    <scope>NUCLEOTIDE SEQUENCE [LARGE SCALE GENOMIC DNA]</scope>
    <source>
        <strain evidence="10 11">CBS 1483</strain>
    </source>
</reference>
<dbReference type="InterPro" id="IPR038765">
    <property type="entry name" value="Papain-like_cys_pep_sf"/>
</dbReference>
<dbReference type="FunFam" id="3.90.70.10:FF:000131">
    <property type="entry name" value="Ubiquitin carboxyl-terminal hydrolase"/>
    <property type="match status" value="1"/>
</dbReference>
<feature type="compositionally biased region" description="Polar residues" evidence="8">
    <location>
        <begin position="319"/>
        <end position="343"/>
    </location>
</feature>
<dbReference type="Gene3D" id="3.90.70.10">
    <property type="entry name" value="Cysteine proteinases"/>
    <property type="match status" value="2"/>
</dbReference>
<feature type="compositionally biased region" description="Basic and acidic residues" evidence="8">
    <location>
        <begin position="174"/>
        <end position="183"/>
    </location>
</feature>
<dbReference type="InterPro" id="IPR001394">
    <property type="entry name" value="Peptidase_C19_UCH"/>
</dbReference>
<evidence type="ECO:0000256" key="2">
    <source>
        <dbReference type="ARBA" id="ARBA00009085"/>
    </source>
</evidence>
<dbReference type="GO" id="GO:0016579">
    <property type="term" value="P:protein deubiquitination"/>
    <property type="evidence" value="ECO:0007669"/>
    <property type="project" value="InterPro"/>
</dbReference>
<keyword evidence="4 7" id="KW-0833">Ubl conjugation pathway</keyword>
<feature type="domain" description="USP" evidence="9">
    <location>
        <begin position="140"/>
        <end position="668"/>
    </location>
</feature>
<keyword evidence="11" id="KW-1185">Reference proteome</keyword>
<dbReference type="Pfam" id="PF00443">
    <property type="entry name" value="UCH"/>
    <property type="match status" value="1"/>
</dbReference>
<keyword evidence="5 7" id="KW-0378">Hydrolase</keyword>
<feature type="compositionally biased region" description="Polar residues" evidence="8">
    <location>
        <begin position="225"/>
        <end position="235"/>
    </location>
</feature>